<evidence type="ECO:0000313" key="1">
    <source>
        <dbReference type="EMBL" id="CDY34250.1"/>
    </source>
</evidence>
<protein>
    <submittedName>
        <fullName evidence="1">BnaA01g24670D protein</fullName>
    </submittedName>
</protein>
<dbReference type="PaxDb" id="3708-A0A078H6Q0"/>
<sequence>MTIRISEAIGHM</sequence>
<keyword evidence="2" id="KW-1185">Reference proteome</keyword>
<dbReference type="Proteomes" id="UP000028999">
    <property type="component" value="Unassembled WGS sequence"/>
</dbReference>
<reference evidence="1 2" key="1">
    <citation type="journal article" date="2014" name="Science">
        <title>Plant genetics. Early allopolyploid evolution in the post-Neolithic Brassica napus oilseed genome.</title>
        <authorList>
            <person name="Chalhoub B."/>
            <person name="Denoeud F."/>
            <person name="Liu S."/>
            <person name="Parkin I.A."/>
            <person name="Tang H."/>
            <person name="Wang X."/>
            <person name="Chiquet J."/>
            <person name="Belcram H."/>
            <person name="Tong C."/>
            <person name="Samans B."/>
            <person name="Correa M."/>
            <person name="Da Silva C."/>
            <person name="Just J."/>
            <person name="Falentin C."/>
            <person name="Koh C.S."/>
            <person name="Le Clainche I."/>
            <person name="Bernard M."/>
            <person name="Bento P."/>
            <person name="Noel B."/>
            <person name="Labadie K."/>
            <person name="Alberti A."/>
            <person name="Charles M."/>
            <person name="Arnaud D."/>
            <person name="Guo H."/>
            <person name="Daviaud C."/>
            <person name="Alamery S."/>
            <person name="Jabbari K."/>
            <person name="Zhao M."/>
            <person name="Edger P.P."/>
            <person name="Chelaifa H."/>
            <person name="Tack D."/>
            <person name="Lassalle G."/>
            <person name="Mestiri I."/>
            <person name="Schnel N."/>
            <person name="Le Paslier M.C."/>
            <person name="Fan G."/>
            <person name="Renault V."/>
            <person name="Bayer P.E."/>
            <person name="Golicz A.A."/>
            <person name="Manoli S."/>
            <person name="Lee T.H."/>
            <person name="Thi V.H."/>
            <person name="Chalabi S."/>
            <person name="Hu Q."/>
            <person name="Fan C."/>
            <person name="Tollenaere R."/>
            <person name="Lu Y."/>
            <person name="Battail C."/>
            <person name="Shen J."/>
            <person name="Sidebottom C.H."/>
            <person name="Wang X."/>
            <person name="Canaguier A."/>
            <person name="Chauveau A."/>
            <person name="Berard A."/>
            <person name="Deniot G."/>
            <person name="Guan M."/>
            <person name="Liu Z."/>
            <person name="Sun F."/>
            <person name="Lim Y.P."/>
            <person name="Lyons E."/>
            <person name="Town C.D."/>
            <person name="Bancroft I."/>
            <person name="Wang X."/>
            <person name="Meng J."/>
            <person name="Ma J."/>
            <person name="Pires J.C."/>
            <person name="King G.J."/>
            <person name="Brunel D."/>
            <person name="Delourme R."/>
            <person name="Renard M."/>
            <person name="Aury J.M."/>
            <person name="Adams K.L."/>
            <person name="Batley J."/>
            <person name="Snowdon R.J."/>
            <person name="Tost J."/>
            <person name="Edwards D."/>
            <person name="Zhou Y."/>
            <person name="Hua W."/>
            <person name="Sharpe A.G."/>
            <person name="Paterson A.H."/>
            <person name="Guan C."/>
            <person name="Wincker P."/>
        </authorList>
    </citation>
    <scope>NUCLEOTIDE SEQUENCE [LARGE SCALE GENOMIC DNA]</scope>
    <source>
        <strain evidence="2">cv. Darmor-bzh</strain>
    </source>
</reference>
<name>A0A078H6Q0_BRANA</name>
<organism evidence="1 2">
    <name type="scientific">Brassica napus</name>
    <name type="common">Rape</name>
    <dbReference type="NCBI Taxonomy" id="3708"/>
    <lineage>
        <taxon>Eukaryota</taxon>
        <taxon>Viridiplantae</taxon>
        <taxon>Streptophyta</taxon>
        <taxon>Embryophyta</taxon>
        <taxon>Tracheophyta</taxon>
        <taxon>Spermatophyta</taxon>
        <taxon>Magnoliopsida</taxon>
        <taxon>eudicotyledons</taxon>
        <taxon>Gunneridae</taxon>
        <taxon>Pentapetalae</taxon>
        <taxon>rosids</taxon>
        <taxon>malvids</taxon>
        <taxon>Brassicales</taxon>
        <taxon>Brassicaceae</taxon>
        <taxon>Brassiceae</taxon>
        <taxon>Brassica</taxon>
    </lineage>
</organism>
<proteinExistence type="predicted"/>
<dbReference type="EMBL" id="LK032331">
    <property type="protein sequence ID" value="CDY34250.1"/>
    <property type="molecule type" value="Genomic_DNA"/>
</dbReference>
<evidence type="ECO:0000313" key="2">
    <source>
        <dbReference type="Proteomes" id="UP000028999"/>
    </source>
</evidence>
<gene>
    <name evidence="1" type="primary">BnaA01g24670D</name>
    <name evidence="1" type="ORF">GSBRNA2T00056268001</name>
</gene>
<accession>A0A078H6Q0</accession>